<dbReference type="AlphaFoldDB" id="A0A559IL87"/>
<evidence type="ECO:0000313" key="3">
    <source>
        <dbReference type="Proteomes" id="UP000318102"/>
    </source>
</evidence>
<accession>A0A559IL87</accession>
<dbReference type="InterPro" id="IPR024301">
    <property type="entry name" value="Amidase_6"/>
</dbReference>
<reference evidence="2 3" key="1">
    <citation type="submission" date="2019-07" db="EMBL/GenBank/DDBJ databases">
        <authorList>
            <person name="Kim J."/>
        </authorList>
    </citation>
    <scope>NUCLEOTIDE SEQUENCE [LARGE SCALE GENOMIC DNA]</scope>
    <source>
        <strain evidence="2 3">N4</strain>
    </source>
</reference>
<dbReference type="Pfam" id="PF12671">
    <property type="entry name" value="Amidase_6"/>
    <property type="match status" value="1"/>
</dbReference>
<protein>
    <recommendedName>
        <fullName evidence="1">Putative amidase domain-containing protein</fullName>
    </recommendedName>
</protein>
<feature type="domain" description="Putative amidase" evidence="1">
    <location>
        <begin position="240"/>
        <end position="423"/>
    </location>
</feature>
<keyword evidence="3" id="KW-1185">Reference proteome</keyword>
<dbReference type="EMBL" id="VNJK01000003">
    <property type="protein sequence ID" value="TVX88243.1"/>
    <property type="molecule type" value="Genomic_DNA"/>
</dbReference>
<sequence>MADKHQSKIIIFFRVNKVDIFYHLLYVHISLRTVDLFFCGNILNLYLSKGVKILKKIMMFLSAAMVLTLFPTSSYATEASIAPEKTLKSTLVTEVKGDKINFSPLTYDGKSTKLYSETSITKESAIKTYSKAYQYIVEDFTSRGINVDLDNEQVQDLIKTYFLIELDDKDLQNELRQFAAFMDFYENKAVNDQIINAVSNKTLSVDGDFNNLFPVNTHSTIQSSETTLEDNAAIITPLAYTPSTAATYAVNWWNKTNNTSYPYYAEYAGQSTTNNNLNDLPSGASGQSNPRRAWNDCTNFVSQALVAGGLSTKKSGIWFPHSNTDNWYYSDSKPSHTWGGAHNFYQHFSSRAGVASSSGLLQVGDALSIDFTGDGSIDHTIIITKTTGTASNQQYATYHTTDTNQTRALDYFYNYNPNVKVYGYEIDKIT</sequence>
<dbReference type="PANTHER" id="PTHR40032:SF1">
    <property type="entry name" value="EXPORTED PROTEIN"/>
    <property type="match status" value="1"/>
</dbReference>
<dbReference type="OrthoDB" id="9812429at2"/>
<name>A0A559IL87_9BACL</name>
<organism evidence="2 3">
    <name type="scientific">Paenibacillus agilis</name>
    <dbReference type="NCBI Taxonomy" id="3020863"/>
    <lineage>
        <taxon>Bacteria</taxon>
        <taxon>Bacillati</taxon>
        <taxon>Bacillota</taxon>
        <taxon>Bacilli</taxon>
        <taxon>Bacillales</taxon>
        <taxon>Paenibacillaceae</taxon>
        <taxon>Paenibacillus</taxon>
    </lineage>
</organism>
<evidence type="ECO:0000313" key="2">
    <source>
        <dbReference type="EMBL" id="TVX88243.1"/>
    </source>
</evidence>
<proteinExistence type="predicted"/>
<gene>
    <name evidence="2" type="ORF">FPZ44_20310</name>
</gene>
<dbReference type="PANTHER" id="PTHR40032">
    <property type="entry name" value="EXPORTED PROTEIN-RELATED"/>
    <property type="match status" value="1"/>
</dbReference>
<dbReference type="Proteomes" id="UP000318102">
    <property type="component" value="Unassembled WGS sequence"/>
</dbReference>
<evidence type="ECO:0000259" key="1">
    <source>
        <dbReference type="Pfam" id="PF12671"/>
    </source>
</evidence>
<comment type="caution">
    <text evidence="2">The sequence shown here is derived from an EMBL/GenBank/DDBJ whole genome shotgun (WGS) entry which is preliminary data.</text>
</comment>